<keyword evidence="3" id="KW-1185">Reference proteome</keyword>
<evidence type="ECO:0008006" key="4">
    <source>
        <dbReference type="Google" id="ProtNLM"/>
    </source>
</evidence>
<sequence length="192" mass="20656">MKGIAMAVSAETKRRFALATAIRGVFMLLAGLYALIWPAEALTILVLAGGILLVIDGALGLWSLTFGGGKSGNYWFDVVSNALSLILGILILISPFLATIFTVSFIATLVGIAALIVGVMQIVVITRERENYARIWPVVLSGISYILLGLVFLFFPLLSASIAVMIGGILLVVFSFGLFGWAWRLYQRSKVA</sequence>
<feature type="transmembrane region" description="Helical" evidence="1">
    <location>
        <begin position="42"/>
        <end position="62"/>
    </location>
</feature>
<dbReference type="EMBL" id="LANJ01000019">
    <property type="protein sequence ID" value="KKC37481.1"/>
    <property type="molecule type" value="Genomic_DNA"/>
</dbReference>
<gene>
    <name evidence="2" type="ORF">WH87_12395</name>
</gene>
<keyword evidence="1" id="KW-1133">Transmembrane helix</keyword>
<dbReference type="PANTHER" id="PTHR34989">
    <property type="entry name" value="PROTEIN HDED"/>
    <property type="match status" value="1"/>
</dbReference>
<feature type="transmembrane region" description="Helical" evidence="1">
    <location>
        <begin position="16"/>
        <end position="36"/>
    </location>
</feature>
<feature type="transmembrane region" description="Helical" evidence="1">
    <location>
        <begin position="161"/>
        <end position="183"/>
    </location>
</feature>
<keyword evidence="1" id="KW-0812">Transmembrane</keyword>
<dbReference type="PATRIC" id="fig|1293439.3.peg.2081"/>
<dbReference type="GO" id="GO:0005886">
    <property type="term" value="C:plasma membrane"/>
    <property type="evidence" value="ECO:0007669"/>
    <property type="project" value="TreeGrafter"/>
</dbReference>
<accession>A0A0F5Q9S0</accession>
<dbReference type="Pfam" id="PF03729">
    <property type="entry name" value="DUF308"/>
    <property type="match status" value="1"/>
</dbReference>
<dbReference type="AlphaFoldDB" id="A0A0F5Q9S0"/>
<evidence type="ECO:0000313" key="2">
    <source>
        <dbReference type="EMBL" id="KKC37481.1"/>
    </source>
</evidence>
<organism evidence="2 3">
    <name type="scientific">Devosia epidermidihirudinis</name>
    <dbReference type="NCBI Taxonomy" id="1293439"/>
    <lineage>
        <taxon>Bacteria</taxon>
        <taxon>Pseudomonadati</taxon>
        <taxon>Pseudomonadota</taxon>
        <taxon>Alphaproteobacteria</taxon>
        <taxon>Hyphomicrobiales</taxon>
        <taxon>Devosiaceae</taxon>
        <taxon>Devosia</taxon>
    </lineage>
</organism>
<evidence type="ECO:0000256" key="1">
    <source>
        <dbReference type="SAM" id="Phobius"/>
    </source>
</evidence>
<comment type="caution">
    <text evidence="2">The sequence shown here is derived from an EMBL/GenBank/DDBJ whole genome shotgun (WGS) entry which is preliminary data.</text>
</comment>
<protein>
    <recommendedName>
        <fullName evidence="4">Cobalt ABC transporter permease</fullName>
    </recommendedName>
</protein>
<dbReference type="STRING" id="1293439.WH87_12395"/>
<dbReference type="InterPro" id="IPR005325">
    <property type="entry name" value="DUF308_memb"/>
</dbReference>
<name>A0A0F5Q9S0_9HYPH</name>
<dbReference type="PANTHER" id="PTHR34989:SF1">
    <property type="entry name" value="PROTEIN HDED"/>
    <property type="match status" value="1"/>
</dbReference>
<reference evidence="2 3" key="1">
    <citation type="submission" date="2015-03" db="EMBL/GenBank/DDBJ databases">
        <authorList>
            <person name="Lepp D."/>
            <person name="Hassan Y.I."/>
            <person name="Li X.-Z."/>
            <person name="Zhou T."/>
        </authorList>
    </citation>
    <scope>NUCLEOTIDE SEQUENCE [LARGE SCALE GENOMIC DNA]</scope>
    <source>
        <strain evidence="2 3">E84</strain>
    </source>
</reference>
<dbReference type="Proteomes" id="UP000033411">
    <property type="component" value="Unassembled WGS sequence"/>
</dbReference>
<dbReference type="InterPro" id="IPR052712">
    <property type="entry name" value="Acid_resist_chaperone_HdeD"/>
</dbReference>
<proteinExistence type="predicted"/>
<feature type="transmembrane region" description="Helical" evidence="1">
    <location>
        <begin position="100"/>
        <end position="123"/>
    </location>
</feature>
<feature type="transmembrane region" description="Helical" evidence="1">
    <location>
        <begin position="135"/>
        <end position="155"/>
    </location>
</feature>
<evidence type="ECO:0000313" key="3">
    <source>
        <dbReference type="Proteomes" id="UP000033411"/>
    </source>
</evidence>
<feature type="transmembrane region" description="Helical" evidence="1">
    <location>
        <begin position="74"/>
        <end position="94"/>
    </location>
</feature>
<keyword evidence="1" id="KW-0472">Membrane</keyword>